<keyword evidence="12" id="KW-1185">Reference proteome</keyword>
<dbReference type="InterPro" id="IPR036890">
    <property type="entry name" value="HATPase_C_sf"/>
</dbReference>
<comment type="caution">
    <text evidence="11">The sequence shown here is derived from an EMBL/GenBank/DDBJ whole genome shotgun (WGS) entry which is preliminary data.</text>
</comment>
<dbReference type="EMBL" id="PVXQ01000038">
    <property type="protein sequence ID" value="PRR80994.1"/>
    <property type="molecule type" value="Genomic_DNA"/>
</dbReference>
<name>A0A2T0BAT9_9CLOT</name>
<evidence type="ECO:0000256" key="6">
    <source>
        <dbReference type="ARBA" id="ARBA00022777"/>
    </source>
</evidence>
<reference evidence="11 12" key="1">
    <citation type="submission" date="2018-03" db="EMBL/GenBank/DDBJ databases">
        <title>Genome sequence of Clostridium vincentii DSM 10228.</title>
        <authorList>
            <person name="Poehlein A."/>
            <person name="Daniel R."/>
        </authorList>
    </citation>
    <scope>NUCLEOTIDE SEQUENCE [LARGE SCALE GENOMIC DNA]</scope>
    <source>
        <strain evidence="11 12">DSM 10228</strain>
    </source>
</reference>
<feature type="domain" description="Signal transduction histidine kinase subgroup 3 dimerisation and phosphoacceptor" evidence="10">
    <location>
        <begin position="197"/>
        <end position="261"/>
    </location>
</feature>
<dbReference type="EC" id="2.7.13.3" evidence="2"/>
<dbReference type="PANTHER" id="PTHR24421:SF10">
    <property type="entry name" value="NITRATE_NITRITE SENSOR PROTEIN NARQ"/>
    <property type="match status" value="1"/>
</dbReference>
<dbReference type="AlphaFoldDB" id="A0A2T0BAT9"/>
<proteinExistence type="predicted"/>
<sequence length="393" mass="45016">MEEKIKKSILVIDYIVLIVAMIVSTLVTSEKNLQILFIYGVFLYSFTFRNYYIYSNKKRFKNINYIIETISIISIAVMDNSFSYIVIFAIIVEGMVLELEMKFSLIGLMIINILVFILTHVKVFGDYSKSLGVMIVVIPLYLLIYLIFYLVAYLIKQNRIIENSLKEITVKKLEKDNLYDNLKEAYEKIESITTLKERNRIAAEIHDTVGHTLTTVLIEIEASKRLMNKDNKDKSIEKLNLAQGQVRKGLNSIRSSVRLLADGSDILNFYKSINAVINQCEINSDVTIEREINENIFIHEEYRDIIMSALMEGLSNGLRHGNSNQFKFKLIEEMGKVLFKLKDNGKGTGVILPGFGLKSIRLRVEELEGELLVSSRAESGFTLSFKLPIKAKE</sequence>
<keyword evidence="5" id="KW-0547">Nucleotide-binding</keyword>
<evidence type="ECO:0000256" key="5">
    <source>
        <dbReference type="ARBA" id="ARBA00022741"/>
    </source>
</evidence>
<evidence type="ECO:0000313" key="11">
    <source>
        <dbReference type="EMBL" id="PRR80994.1"/>
    </source>
</evidence>
<dbReference type="Proteomes" id="UP000239471">
    <property type="component" value="Unassembled WGS sequence"/>
</dbReference>
<evidence type="ECO:0000256" key="8">
    <source>
        <dbReference type="ARBA" id="ARBA00023012"/>
    </source>
</evidence>
<accession>A0A2T0BAT9</accession>
<evidence type="ECO:0000256" key="1">
    <source>
        <dbReference type="ARBA" id="ARBA00000085"/>
    </source>
</evidence>
<evidence type="ECO:0000256" key="3">
    <source>
        <dbReference type="ARBA" id="ARBA00022553"/>
    </source>
</evidence>
<feature type="transmembrane region" description="Helical" evidence="9">
    <location>
        <begin position="9"/>
        <end position="27"/>
    </location>
</feature>
<keyword evidence="4 11" id="KW-0808">Transferase</keyword>
<evidence type="ECO:0000256" key="7">
    <source>
        <dbReference type="ARBA" id="ARBA00022840"/>
    </source>
</evidence>
<keyword evidence="9" id="KW-1133">Transmembrane helix</keyword>
<keyword evidence="9" id="KW-0472">Membrane</keyword>
<keyword evidence="9" id="KW-0812">Transmembrane</keyword>
<dbReference type="RefSeq" id="WP_242980706.1">
    <property type="nucleotide sequence ID" value="NZ_PVXQ01000038.1"/>
</dbReference>
<keyword evidence="3" id="KW-0597">Phosphoprotein</keyword>
<evidence type="ECO:0000256" key="9">
    <source>
        <dbReference type="SAM" id="Phobius"/>
    </source>
</evidence>
<dbReference type="GO" id="GO:0016020">
    <property type="term" value="C:membrane"/>
    <property type="evidence" value="ECO:0007669"/>
    <property type="project" value="InterPro"/>
</dbReference>
<dbReference type="GO" id="GO:0005524">
    <property type="term" value="F:ATP binding"/>
    <property type="evidence" value="ECO:0007669"/>
    <property type="project" value="UniProtKB-KW"/>
</dbReference>
<dbReference type="GO" id="GO:0000155">
    <property type="term" value="F:phosphorelay sensor kinase activity"/>
    <property type="evidence" value="ECO:0007669"/>
    <property type="project" value="InterPro"/>
</dbReference>
<protein>
    <recommendedName>
        <fullName evidence="2">histidine kinase</fullName>
        <ecNumber evidence="2">2.7.13.3</ecNumber>
    </recommendedName>
</protein>
<dbReference type="InterPro" id="IPR011712">
    <property type="entry name" value="Sig_transdc_His_kin_sub3_dim/P"/>
</dbReference>
<keyword evidence="8" id="KW-0902">Two-component regulatory system</keyword>
<dbReference type="GO" id="GO:0046983">
    <property type="term" value="F:protein dimerization activity"/>
    <property type="evidence" value="ECO:0007669"/>
    <property type="project" value="InterPro"/>
</dbReference>
<dbReference type="InterPro" id="IPR050482">
    <property type="entry name" value="Sensor_HK_TwoCompSys"/>
</dbReference>
<evidence type="ECO:0000259" key="10">
    <source>
        <dbReference type="Pfam" id="PF07730"/>
    </source>
</evidence>
<dbReference type="Pfam" id="PF07730">
    <property type="entry name" value="HisKA_3"/>
    <property type="match status" value="1"/>
</dbReference>
<evidence type="ECO:0000256" key="4">
    <source>
        <dbReference type="ARBA" id="ARBA00022679"/>
    </source>
</evidence>
<keyword evidence="7" id="KW-0067">ATP-binding</keyword>
<feature type="transmembrane region" description="Helical" evidence="9">
    <location>
        <begin position="33"/>
        <end position="53"/>
    </location>
</feature>
<dbReference type="SUPFAM" id="SSF55874">
    <property type="entry name" value="ATPase domain of HSP90 chaperone/DNA topoisomerase II/histidine kinase"/>
    <property type="match status" value="1"/>
</dbReference>
<feature type="transmembrane region" description="Helical" evidence="9">
    <location>
        <begin position="133"/>
        <end position="155"/>
    </location>
</feature>
<dbReference type="Gene3D" id="1.20.5.1930">
    <property type="match status" value="1"/>
</dbReference>
<feature type="transmembrane region" description="Helical" evidence="9">
    <location>
        <begin position="103"/>
        <end position="121"/>
    </location>
</feature>
<feature type="transmembrane region" description="Helical" evidence="9">
    <location>
        <begin position="65"/>
        <end position="91"/>
    </location>
</feature>
<comment type="catalytic activity">
    <reaction evidence="1">
        <text>ATP + protein L-histidine = ADP + protein N-phospho-L-histidine.</text>
        <dbReference type="EC" id="2.7.13.3"/>
    </reaction>
</comment>
<keyword evidence="6 11" id="KW-0418">Kinase</keyword>
<gene>
    <name evidence="11" type="primary">desK_3</name>
    <name evidence="11" type="ORF">CLVI_28320</name>
</gene>
<dbReference type="Gene3D" id="3.30.565.10">
    <property type="entry name" value="Histidine kinase-like ATPase, C-terminal domain"/>
    <property type="match status" value="1"/>
</dbReference>
<evidence type="ECO:0000256" key="2">
    <source>
        <dbReference type="ARBA" id="ARBA00012438"/>
    </source>
</evidence>
<organism evidence="11 12">
    <name type="scientific">Clostridium vincentii</name>
    <dbReference type="NCBI Taxonomy" id="52704"/>
    <lineage>
        <taxon>Bacteria</taxon>
        <taxon>Bacillati</taxon>
        <taxon>Bacillota</taxon>
        <taxon>Clostridia</taxon>
        <taxon>Eubacteriales</taxon>
        <taxon>Clostridiaceae</taxon>
        <taxon>Clostridium</taxon>
    </lineage>
</organism>
<evidence type="ECO:0000313" key="12">
    <source>
        <dbReference type="Proteomes" id="UP000239471"/>
    </source>
</evidence>
<dbReference type="PANTHER" id="PTHR24421">
    <property type="entry name" value="NITRATE/NITRITE SENSOR PROTEIN NARX-RELATED"/>
    <property type="match status" value="1"/>
</dbReference>